<evidence type="ECO:0000256" key="8">
    <source>
        <dbReference type="ARBA" id="ARBA00023136"/>
    </source>
</evidence>
<reference evidence="10 11" key="1">
    <citation type="submission" date="2024-07" db="EMBL/GenBank/DDBJ databases">
        <title>Chromosome-level genome assembly of the water stick insect Ranatra chinensis (Heteroptera: Nepidae).</title>
        <authorList>
            <person name="Liu X."/>
        </authorList>
    </citation>
    <scope>NUCLEOTIDE SEQUENCE [LARGE SCALE GENOMIC DNA]</scope>
    <source>
        <strain evidence="10">Cailab_2021Rc</strain>
        <tissue evidence="10">Muscle</tissue>
    </source>
</reference>
<evidence type="ECO:0000256" key="4">
    <source>
        <dbReference type="ARBA" id="ARBA00022692"/>
    </source>
</evidence>
<evidence type="ECO:0000313" key="10">
    <source>
        <dbReference type="EMBL" id="KAL1123361.1"/>
    </source>
</evidence>
<dbReference type="PANTHER" id="PTHR12369">
    <property type="entry name" value="CHONDROITIN SYNTHASE"/>
    <property type="match status" value="1"/>
</dbReference>
<dbReference type="Proteomes" id="UP001558652">
    <property type="component" value="Unassembled WGS sequence"/>
</dbReference>
<evidence type="ECO:0000256" key="7">
    <source>
        <dbReference type="ARBA" id="ARBA00023034"/>
    </source>
</evidence>
<gene>
    <name evidence="10" type="ORF">AAG570_002446</name>
</gene>
<dbReference type="EC" id="2.4.1.-" evidence="9"/>
<dbReference type="InterPro" id="IPR008428">
    <property type="entry name" value="Chond_GalNAc"/>
</dbReference>
<sequence>MYLSLLLGLFSSYILSFYVNYSCLTTPFISEQLESFNSIDKGGDDDYEPRINLAGKPQKAKKVPQSLVRPRYYSSELGIRDKLFVSILTTEKTIRNLAVAVNKTSAHLVDKIMYFIDAKSAERANVVNLKLPGIVGFVDDRAILKPFHMLKYLTDNFLEEYDFFFIVKDSTYINSKQLLNMVKKISVSEEVHVGELKSGGGSPFCSLDAGILLSSSVLKKVQSSLDWCVKSSLTKIDDDNVGQCILHASNLPCQNSVQGLTLKSITLPKNIQLETLNDVISDNGVTYHKIFDVNLFYKLHFLITKKALLEIKKSTLELKKVVDIDSGLAWPVGSYPAKVPNTRFDLLRWDYFDETTIYQPSRFSNMRPLAGADLDDAQNTMNTSIQWLIDKYRGEITYQKLVNGYRRFDPSRGLDYIFELSFRERSGKEVIKRVETAKPLGRVELLQVPYVTENLRVSLIMPVHSENKEITVNFMKSYSQICMATSELTFLLLVLLYEPNAPGKGHSADVFKGLKDLALELSSKHRKESSKVAWISIRVPDMKDDFPPLYDDLLYFAIMDLSLKKLLPDSLVLFIEPNTEIRLEYLNRVRMNTIKGTQAFSPIPFTEFDPVVVNAVTDIPRKPGLEIHKNTGHFDIFNTRHISFYKSDYILAREALSAYLPIVKADKDIAKLIKTYNFETNNVAKNQTVNSLFALFGTSKSINLLRAPEPALRLRHAKYDRCKRISGASSRSLLQKQACLQEAAFNTATRSQMASFILNSKNTS</sequence>
<comment type="subcellular location">
    <subcellularLocation>
        <location evidence="1 9">Golgi apparatus</location>
        <location evidence="1 9">Golgi stack membrane</location>
        <topology evidence="1 9">Single-pass type II membrane protein</topology>
    </subcellularLocation>
</comment>
<keyword evidence="6" id="KW-1133">Transmembrane helix</keyword>
<dbReference type="EMBL" id="JBFDAA010000012">
    <property type="protein sequence ID" value="KAL1123361.1"/>
    <property type="molecule type" value="Genomic_DNA"/>
</dbReference>
<keyword evidence="3 9" id="KW-0808">Transferase</keyword>
<protein>
    <recommendedName>
        <fullName evidence="9">Hexosyltransferase</fullName>
        <ecNumber evidence="9">2.4.1.-</ecNumber>
    </recommendedName>
</protein>
<evidence type="ECO:0000256" key="1">
    <source>
        <dbReference type="ARBA" id="ARBA00004447"/>
    </source>
</evidence>
<evidence type="ECO:0000256" key="9">
    <source>
        <dbReference type="RuleBase" id="RU364016"/>
    </source>
</evidence>
<dbReference type="InterPro" id="IPR051227">
    <property type="entry name" value="CS_glycosyltransferase"/>
</dbReference>
<dbReference type="GO" id="GO:0016740">
    <property type="term" value="F:transferase activity"/>
    <property type="evidence" value="ECO:0007669"/>
    <property type="project" value="UniProtKB-KW"/>
</dbReference>
<organism evidence="10 11">
    <name type="scientific">Ranatra chinensis</name>
    <dbReference type="NCBI Taxonomy" id="642074"/>
    <lineage>
        <taxon>Eukaryota</taxon>
        <taxon>Metazoa</taxon>
        <taxon>Ecdysozoa</taxon>
        <taxon>Arthropoda</taxon>
        <taxon>Hexapoda</taxon>
        <taxon>Insecta</taxon>
        <taxon>Pterygota</taxon>
        <taxon>Neoptera</taxon>
        <taxon>Paraneoptera</taxon>
        <taxon>Hemiptera</taxon>
        <taxon>Heteroptera</taxon>
        <taxon>Panheteroptera</taxon>
        <taxon>Nepomorpha</taxon>
        <taxon>Nepidae</taxon>
        <taxon>Ranatrinae</taxon>
        <taxon>Ranatra</taxon>
    </lineage>
</organism>
<keyword evidence="5 9" id="KW-0735">Signal-anchor</keyword>
<keyword evidence="4" id="KW-0812">Transmembrane</keyword>
<comment type="similarity">
    <text evidence="2 9">Belongs to the chondroitin N-acetylgalactosaminyltransferase family.</text>
</comment>
<keyword evidence="7 9" id="KW-0333">Golgi apparatus</keyword>
<dbReference type="Gene3D" id="3.90.550.50">
    <property type="match status" value="1"/>
</dbReference>
<name>A0ABD0Y7J9_9HEMI</name>
<evidence type="ECO:0000256" key="6">
    <source>
        <dbReference type="ARBA" id="ARBA00022989"/>
    </source>
</evidence>
<dbReference type="AlphaFoldDB" id="A0ABD0Y7J9"/>
<dbReference type="Pfam" id="PF05679">
    <property type="entry name" value="CHGN"/>
    <property type="match status" value="1"/>
</dbReference>
<accession>A0ABD0Y7J9</accession>
<dbReference type="PANTHER" id="PTHR12369:SF13">
    <property type="entry name" value="HEXOSYLTRANSFERASE"/>
    <property type="match status" value="1"/>
</dbReference>
<keyword evidence="11" id="KW-1185">Reference proteome</keyword>
<comment type="caution">
    <text evidence="10">The sequence shown here is derived from an EMBL/GenBank/DDBJ whole genome shotgun (WGS) entry which is preliminary data.</text>
</comment>
<evidence type="ECO:0000256" key="3">
    <source>
        <dbReference type="ARBA" id="ARBA00022679"/>
    </source>
</evidence>
<proteinExistence type="inferred from homology"/>
<dbReference type="GO" id="GO:0032580">
    <property type="term" value="C:Golgi cisterna membrane"/>
    <property type="evidence" value="ECO:0007669"/>
    <property type="project" value="UniProtKB-SubCell"/>
</dbReference>
<evidence type="ECO:0000256" key="5">
    <source>
        <dbReference type="ARBA" id="ARBA00022968"/>
    </source>
</evidence>
<evidence type="ECO:0000313" key="11">
    <source>
        <dbReference type="Proteomes" id="UP001558652"/>
    </source>
</evidence>
<keyword evidence="8" id="KW-0472">Membrane</keyword>
<evidence type="ECO:0000256" key="2">
    <source>
        <dbReference type="ARBA" id="ARBA00009239"/>
    </source>
</evidence>